<dbReference type="Proteomes" id="UP000440578">
    <property type="component" value="Unassembled WGS sequence"/>
</dbReference>
<accession>A0A6A4WJZ2</accession>
<evidence type="ECO:0000313" key="3">
    <source>
        <dbReference type="EMBL" id="KAF0303980.1"/>
    </source>
</evidence>
<protein>
    <recommendedName>
        <fullName evidence="2">WAP domain-containing protein</fullName>
    </recommendedName>
</protein>
<feature type="region of interest" description="Disordered" evidence="1">
    <location>
        <begin position="341"/>
        <end position="403"/>
    </location>
</feature>
<dbReference type="SUPFAM" id="SSF57256">
    <property type="entry name" value="Elafin-like"/>
    <property type="match status" value="1"/>
</dbReference>
<dbReference type="InterPro" id="IPR036645">
    <property type="entry name" value="Elafin-like_sf"/>
</dbReference>
<evidence type="ECO:0000259" key="2">
    <source>
        <dbReference type="PROSITE" id="PS51390"/>
    </source>
</evidence>
<evidence type="ECO:0000256" key="1">
    <source>
        <dbReference type="SAM" id="MobiDB-lite"/>
    </source>
</evidence>
<dbReference type="Gene3D" id="4.10.75.10">
    <property type="entry name" value="Elafin-like"/>
    <property type="match status" value="1"/>
</dbReference>
<dbReference type="Pfam" id="PF00095">
    <property type="entry name" value="WAP"/>
    <property type="match status" value="1"/>
</dbReference>
<dbReference type="EMBL" id="VIIS01000895">
    <property type="protein sequence ID" value="KAF0303980.1"/>
    <property type="molecule type" value="Genomic_DNA"/>
</dbReference>
<proteinExistence type="predicted"/>
<keyword evidence="4" id="KW-1185">Reference proteome</keyword>
<evidence type="ECO:0000313" key="4">
    <source>
        <dbReference type="Proteomes" id="UP000440578"/>
    </source>
</evidence>
<organism evidence="3 4">
    <name type="scientific">Amphibalanus amphitrite</name>
    <name type="common">Striped barnacle</name>
    <name type="synonym">Balanus amphitrite</name>
    <dbReference type="NCBI Taxonomy" id="1232801"/>
    <lineage>
        <taxon>Eukaryota</taxon>
        <taxon>Metazoa</taxon>
        <taxon>Ecdysozoa</taxon>
        <taxon>Arthropoda</taxon>
        <taxon>Crustacea</taxon>
        <taxon>Multicrustacea</taxon>
        <taxon>Cirripedia</taxon>
        <taxon>Thoracica</taxon>
        <taxon>Thoracicalcarea</taxon>
        <taxon>Balanomorpha</taxon>
        <taxon>Balanoidea</taxon>
        <taxon>Balanidae</taxon>
        <taxon>Amphibalaninae</taxon>
        <taxon>Amphibalanus</taxon>
    </lineage>
</organism>
<dbReference type="SMART" id="SM00217">
    <property type="entry name" value="WAP"/>
    <property type="match status" value="1"/>
</dbReference>
<dbReference type="OrthoDB" id="6371499at2759"/>
<dbReference type="GO" id="GO:0005576">
    <property type="term" value="C:extracellular region"/>
    <property type="evidence" value="ECO:0007669"/>
    <property type="project" value="InterPro"/>
</dbReference>
<reference evidence="3 4" key="1">
    <citation type="submission" date="2019-07" db="EMBL/GenBank/DDBJ databases">
        <title>Draft genome assembly of a fouling barnacle, Amphibalanus amphitrite (Darwin, 1854): The first reference genome for Thecostraca.</title>
        <authorList>
            <person name="Kim W."/>
        </authorList>
    </citation>
    <scope>NUCLEOTIDE SEQUENCE [LARGE SCALE GENOMIC DNA]</scope>
    <source>
        <strain evidence="3">SNU_AA5</strain>
        <tissue evidence="3">Soma without cirri and trophi</tissue>
    </source>
</reference>
<feature type="domain" description="WAP" evidence="2">
    <location>
        <begin position="64"/>
        <end position="115"/>
    </location>
</feature>
<sequence length="403" mass="43927">MRRTCDNKQRQCVLRKSAACLGLDCPPPPPPVPQCVLKDPCSVVRCAAGFQCVVENYEAKCKKMEPKPGTCPINDLLPVILCPANATDHCSNDFECPSGQKCCSYGCKLNCVSACVPACGAGEQCVLPRQPCLGADCPLPTPACRPIDPCSVVDCPRRLSDYRPARCSSTARCWRKLDVAEAGRLLQCVDWSPVFESTAPEAQWDYFVKAALPIIDNLAPAKRFKARNPTAPPVTEVTKELMARRRAALRSGDRPLYKELNRRVRAAIRRDTSEEIHRRILASGRSSMWRTIRPVISAKQPTTRVGTVTARQVDTSGPELPVRLARVSTGRFVVRTLSAPEAVETPASEPERVTESPLSPDGKQTETSAGPPAVTPGQAQCDRGDDESVPNSTGNMVMESWRG</sequence>
<dbReference type="InterPro" id="IPR008197">
    <property type="entry name" value="WAP_dom"/>
</dbReference>
<gene>
    <name evidence="3" type="ORF">FJT64_024084</name>
</gene>
<name>A0A6A4WJZ2_AMPAM</name>
<dbReference type="PROSITE" id="PS51390">
    <property type="entry name" value="WAP"/>
    <property type="match status" value="1"/>
</dbReference>
<comment type="caution">
    <text evidence="3">The sequence shown here is derived from an EMBL/GenBank/DDBJ whole genome shotgun (WGS) entry which is preliminary data.</text>
</comment>
<dbReference type="AlphaFoldDB" id="A0A6A4WJZ2"/>
<dbReference type="GO" id="GO:0030414">
    <property type="term" value="F:peptidase inhibitor activity"/>
    <property type="evidence" value="ECO:0007669"/>
    <property type="project" value="InterPro"/>
</dbReference>